<evidence type="ECO:0000313" key="2">
    <source>
        <dbReference type="EMBL" id="SVD92806.1"/>
    </source>
</evidence>
<reference evidence="2" key="1">
    <citation type="submission" date="2018-05" db="EMBL/GenBank/DDBJ databases">
        <authorList>
            <person name="Lanie J.A."/>
            <person name="Ng W.-L."/>
            <person name="Kazmierczak K.M."/>
            <person name="Andrzejewski T.M."/>
            <person name="Davidsen T.M."/>
            <person name="Wayne K.J."/>
            <person name="Tettelin H."/>
            <person name="Glass J.I."/>
            <person name="Rusch D."/>
            <person name="Podicherti R."/>
            <person name="Tsui H.-C.T."/>
            <person name="Winkler M.E."/>
        </authorList>
    </citation>
    <scope>NUCLEOTIDE SEQUENCE</scope>
</reference>
<evidence type="ECO:0000259" key="1">
    <source>
        <dbReference type="Pfam" id="PF13360"/>
    </source>
</evidence>
<organism evidence="2">
    <name type="scientific">marine metagenome</name>
    <dbReference type="NCBI Taxonomy" id="408172"/>
    <lineage>
        <taxon>unclassified sequences</taxon>
        <taxon>metagenomes</taxon>
        <taxon>ecological metagenomes</taxon>
    </lineage>
</organism>
<dbReference type="AlphaFoldDB" id="A0A382ZBA3"/>
<dbReference type="PANTHER" id="PTHR34512:SF30">
    <property type="entry name" value="OUTER MEMBRANE PROTEIN ASSEMBLY FACTOR BAMB"/>
    <property type="match status" value="1"/>
</dbReference>
<dbReference type="PANTHER" id="PTHR34512">
    <property type="entry name" value="CELL SURFACE PROTEIN"/>
    <property type="match status" value="1"/>
</dbReference>
<accession>A0A382ZBA3</accession>
<dbReference type="Pfam" id="PF13360">
    <property type="entry name" value="PQQ_2"/>
    <property type="match status" value="1"/>
</dbReference>
<dbReference type="InterPro" id="IPR015943">
    <property type="entry name" value="WD40/YVTN_repeat-like_dom_sf"/>
</dbReference>
<dbReference type="Gene3D" id="2.130.10.10">
    <property type="entry name" value="YVTN repeat-like/Quinoprotein amine dehydrogenase"/>
    <property type="match status" value="1"/>
</dbReference>
<proteinExistence type="predicted"/>
<gene>
    <name evidence="2" type="ORF">METZ01_LOCUS445660</name>
</gene>
<dbReference type="SUPFAM" id="SSF50998">
    <property type="entry name" value="Quinoprotein alcohol dehydrogenase-like"/>
    <property type="match status" value="1"/>
</dbReference>
<protein>
    <recommendedName>
        <fullName evidence="1">Pyrrolo-quinoline quinone repeat domain-containing protein</fullName>
    </recommendedName>
</protein>
<dbReference type="EMBL" id="UINC01182538">
    <property type="protein sequence ID" value="SVD92806.1"/>
    <property type="molecule type" value="Genomic_DNA"/>
</dbReference>
<name>A0A382ZBA3_9ZZZZ</name>
<dbReference type="InterPro" id="IPR011047">
    <property type="entry name" value="Quinoprotein_ADH-like_sf"/>
</dbReference>
<sequence>MRQFLVLVLILATSLFAEDWPQFLGPRRDGSYQGKALPAWPAEGPRKIWNKKIGSGFAGPAVADGRLFLFHRTAGREVLECADATTGKTLWKYQSPSDYVDDFGFDDGPRAVPTISTGRVYTLGANGLIKCNDAITVKVLWKV</sequence>
<feature type="non-terminal residue" evidence="2">
    <location>
        <position position="143"/>
    </location>
</feature>
<feature type="domain" description="Pyrrolo-quinoline quinone repeat" evidence="1">
    <location>
        <begin position="46"/>
        <end position="142"/>
    </location>
</feature>
<dbReference type="InterPro" id="IPR002372">
    <property type="entry name" value="PQQ_rpt_dom"/>
</dbReference>